<keyword evidence="9" id="KW-1185">Reference proteome</keyword>
<feature type="domain" description="G-protein coupled receptors family 1 profile" evidence="7">
    <location>
        <begin position="69"/>
        <end position="381"/>
    </location>
</feature>
<dbReference type="InterPro" id="IPR019427">
    <property type="entry name" value="7TM_GPCR_serpentine_rcpt_Srw"/>
</dbReference>
<dbReference type="InterPro" id="IPR017452">
    <property type="entry name" value="GPCR_Rhodpsn_7TM"/>
</dbReference>
<feature type="transmembrane region" description="Helical" evidence="6">
    <location>
        <begin position="88"/>
        <end position="109"/>
    </location>
</feature>
<dbReference type="PROSITE" id="PS50262">
    <property type="entry name" value="G_PROTEIN_RECEP_F1_2"/>
    <property type="match status" value="1"/>
</dbReference>
<feature type="transmembrane region" description="Helical" evidence="6">
    <location>
        <begin position="54"/>
        <end position="76"/>
    </location>
</feature>
<dbReference type="InterPro" id="IPR053219">
    <property type="entry name" value="GPCR_Dmsr-1"/>
</dbReference>
<evidence type="ECO:0000256" key="4">
    <source>
        <dbReference type="ARBA" id="ARBA00022989"/>
    </source>
</evidence>
<evidence type="ECO:0000259" key="7">
    <source>
        <dbReference type="PROSITE" id="PS50262"/>
    </source>
</evidence>
<evidence type="ECO:0000256" key="5">
    <source>
        <dbReference type="ARBA" id="ARBA00023136"/>
    </source>
</evidence>
<organism evidence="8 9">
    <name type="scientific">Orchesella dallaii</name>
    <dbReference type="NCBI Taxonomy" id="48710"/>
    <lineage>
        <taxon>Eukaryota</taxon>
        <taxon>Metazoa</taxon>
        <taxon>Ecdysozoa</taxon>
        <taxon>Arthropoda</taxon>
        <taxon>Hexapoda</taxon>
        <taxon>Collembola</taxon>
        <taxon>Entomobryomorpha</taxon>
        <taxon>Entomobryoidea</taxon>
        <taxon>Orchesellidae</taxon>
        <taxon>Orchesellinae</taxon>
        <taxon>Orchesella</taxon>
    </lineage>
</organism>
<accession>A0ABP1R6Y7</accession>
<proteinExistence type="inferred from homology"/>
<keyword evidence="3 6" id="KW-0812">Transmembrane</keyword>
<evidence type="ECO:0000313" key="9">
    <source>
        <dbReference type="Proteomes" id="UP001642540"/>
    </source>
</evidence>
<feature type="transmembrane region" description="Helical" evidence="6">
    <location>
        <begin position="365"/>
        <end position="384"/>
    </location>
</feature>
<keyword evidence="4 6" id="KW-1133">Transmembrane helix</keyword>
<evidence type="ECO:0000256" key="3">
    <source>
        <dbReference type="ARBA" id="ARBA00022692"/>
    </source>
</evidence>
<dbReference type="PANTHER" id="PTHR46273:SF4">
    <property type="entry name" value="AT19640P"/>
    <property type="match status" value="1"/>
</dbReference>
<keyword evidence="5 6" id="KW-0472">Membrane</keyword>
<evidence type="ECO:0000256" key="6">
    <source>
        <dbReference type="SAM" id="Phobius"/>
    </source>
</evidence>
<dbReference type="Proteomes" id="UP001642540">
    <property type="component" value="Unassembled WGS sequence"/>
</dbReference>
<dbReference type="Pfam" id="PF10324">
    <property type="entry name" value="7TM_GPCR_Srw"/>
    <property type="match status" value="2"/>
</dbReference>
<dbReference type="PANTHER" id="PTHR46273">
    <property type="entry name" value="MYOSUPPRESSIN RECEPTOR 1, ISOFORM B-RELATED"/>
    <property type="match status" value="1"/>
</dbReference>
<protein>
    <recommendedName>
        <fullName evidence="7">G-protein coupled receptors family 1 profile domain-containing protein</fullName>
    </recommendedName>
</protein>
<comment type="similarity">
    <text evidence="2">Belongs to the G-protein coupled receptor 1 family.</text>
</comment>
<dbReference type="EMBL" id="CAXLJM020000065">
    <property type="protein sequence ID" value="CAL8121190.1"/>
    <property type="molecule type" value="Genomic_DNA"/>
</dbReference>
<evidence type="ECO:0000256" key="2">
    <source>
        <dbReference type="ARBA" id="ARBA00010663"/>
    </source>
</evidence>
<dbReference type="PRINTS" id="PR00237">
    <property type="entry name" value="GPCRRHODOPSN"/>
</dbReference>
<evidence type="ECO:0000313" key="8">
    <source>
        <dbReference type="EMBL" id="CAL8121190.1"/>
    </source>
</evidence>
<dbReference type="CDD" id="cd14978">
    <property type="entry name" value="7tmA_FMRFamide_R-like"/>
    <property type="match status" value="1"/>
</dbReference>
<name>A0ABP1R6Y7_9HEXA</name>
<sequence length="410" mass="46706">MEEIPGEFVNLDINQNNTLSNETMSLENYTEDISSEFGYCKTYLKPFEKYYSTIHGYNSLIICLFGAQANILNLIILTSKQMRTPTNLILTGLAVADLANMLEYIPFAIHRILPRNNSYEWALYVFIHSNFSQVCHTTSIWLAVTLAIWRYVMVTRYNESKTLCSMKRAKCAVLAAYLFSGVLCTPIYFSFAVKSVESFRNGTALSLDQTTESPLNNTRTQYVVNMSDLALKYPFLKTANFWLYSVVIKIIPCAIFTVVSCRLMNSLTDVKIHKGMLFPMRKIHAETRLSAHRDECSSKELTQPRATRTSCSFDSSSGSDLTNRMLLAILFLFLITEFPQGLLGLMSGIMGDSFFNNCYNPLGDLMDFVALLNSAINFILYCTMSEKFRETFMKVFSLGRVIRRCPFCKE</sequence>
<feature type="transmembrane region" description="Helical" evidence="6">
    <location>
        <begin position="241"/>
        <end position="264"/>
    </location>
</feature>
<comment type="subcellular location">
    <subcellularLocation>
        <location evidence="1">Membrane</location>
    </subcellularLocation>
</comment>
<reference evidence="8 9" key="1">
    <citation type="submission" date="2024-08" db="EMBL/GenBank/DDBJ databases">
        <authorList>
            <person name="Cucini C."/>
            <person name="Frati F."/>
        </authorList>
    </citation>
    <scope>NUCLEOTIDE SEQUENCE [LARGE SCALE GENOMIC DNA]</scope>
</reference>
<gene>
    <name evidence="8" type="ORF">ODALV1_LOCUS19262</name>
</gene>
<evidence type="ECO:0000256" key="1">
    <source>
        <dbReference type="ARBA" id="ARBA00004370"/>
    </source>
</evidence>
<feature type="transmembrane region" description="Helical" evidence="6">
    <location>
        <begin position="121"/>
        <end position="152"/>
    </location>
</feature>
<feature type="transmembrane region" description="Helical" evidence="6">
    <location>
        <begin position="172"/>
        <end position="191"/>
    </location>
</feature>
<dbReference type="Gene3D" id="1.20.1070.10">
    <property type="entry name" value="Rhodopsin 7-helix transmembrane proteins"/>
    <property type="match status" value="1"/>
</dbReference>
<dbReference type="InterPro" id="IPR000276">
    <property type="entry name" value="GPCR_Rhodpsn"/>
</dbReference>
<dbReference type="SUPFAM" id="SSF81321">
    <property type="entry name" value="Family A G protein-coupled receptor-like"/>
    <property type="match status" value="1"/>
</dbReference>
<feature type="transmembrane region" description="Helical" evidence="6">
    <location>
        <begin position="325"/>
        <end position="345"/>
    </location>
</feature>
<comment type="caution">
    <text evidence="8">The sequence shown here is derived from an EMBL/GenBank/DDBJ whole genome shotgun (WGS) entry which is preliminary data.</text>
</comment>